<protein>
    <submittedName>
        <fullName evidence="2">Uncharacterized protein</fullName>
    </submittedName>
</protein>
<feature type="region of interest" description="Disordered" evidence="1">
    <location>
        <begin position="286"/>
        <end position="338"/>
    </location>
</feature>
<reference evidence="2" key="1">
    <citation type="submission" date="2023-10" db="EMBL/GenBank/DDBJ databases">
        <authorList>
            <person name="Noh H."/>
        </authorList>
    </citation>
    <scope>NUCLEOTIDE SEQUENCE</scope>
    <source>
        <strain evidence="2">DUCC4014</strain>
    </source>
</reference>
<name>A0AAF0Y6E0_9TREE</name>
<evidence type="ECO:0000313" key="3">
    <source>
        <dbReference type="Proteomes" id="UP000827549"/>
    </source>
</evidence>
<dbReference type="Proteomes" id="UP000827549">
    <property type="component" value="Chromosome 3"/>
</dbReference>
<dbReference type="RefSeq" id="XP_062627125.1">
    <property type="nucleotide sequence ID" value="XM_062771141.1"/>
</dbReference>
<sequence>MASPPPSAPYEQVHADRAVHSWPGAHIVLSNRDGVAIVAVPLEFALGAGLSTWRLLGEALEPILVDDTGGREGEGEGEGVLLWKDADGGLLNVDEGVVAGEFVVLWLVATSGPVIPSFPIGPSTDTLGYEKSWDATTDASFESRVRTRDGACVVSGVRNFVDAARLVRKDDTEGYELAARHEWPTHPNSSRAGIRLWVPLRRMYEAYDAAFFPKVDKMTGETTFTWHLFILPFIDEHNEPTVRLLRGYHGATRTWIDGAPSRALAMAHYRRVMGKRLALVRRVAEWPERTPTPSPTLSPAPTPSQSPSPSPSPSPMKRKLSSPVQDDSPPHKEARTGD</sequence>
<evidence type="ECO:0000313" key="2">
    <source>
        <dbReference type="EMBL" id="WOO81093.1"/>
    </source>
</evidence>
<keyword evidence="3" id="KW-1185">Reference proteome</keyword>
<evidence type="ECO:0000256" key="1">
    <source>
        <dbReference type="SAM" id="MobiDB-lite"/>
    </source>
</evidence>
<dbReference type="AlphaFoldDB" id="A0AAF0Y6E0"/>
<accession>A0AAF0Y6E0</accession>
<dbReference type="GeneID" id="87807859"/>
<proteinExistence type="predicted"/>
<dbReference type="EMBL" id="CP086716">
    <property type="protein sequence ID" value="WOO81093.1"/>
    <property type="molecule type" value="Genomic_DNA"/>
</dbReference>
<feature type="compositionally biased region" description="Basic and acidic residues" evidence="1">
    <location>
        <begin position="328"/>
        <end position="338"/>
    </location>
</feature>
<gene>
    <name evidence="2" type="ORF">LOC62_03G004622</name>
</gene>
<organism evidence="2 3">
    <name type="scientific">Vanrija pseudolonga</name>
    <dbReference type="NCBI Taxonomy" id="143232"/>
    <lineage>
        <taxon>Eukaryota</taxon>
        <taxon>Fungi</taxon>
        <taxon>Dikarya</taxon>
        <taxon>Basidiomycota</taxon>
        <taxon>Agaricomycotina</taxon>
        <taxon>Tremellomycetes</taxon>
        <taxon>Trichosporonales</taxon>
        <taxon>Trichosporonaceae</taxon>
        <taxon>Vanrija</taxon>
    </lineage>
</organism>
<feature type="compositionally biased region" description="Pro residues" evidence="1">
    <location>
        <begin position="290"/>
        <end position="314"/>
    </location>
</feature>